<protein>
    <submittedName>
        <fullName evidence="10">Uncharacterized protein</fullName>
    </submittedName>
</protein>
<keyword evidence="11" id="KW-1185">Reference proteome</keyword>
<organism evidence="10 11">
    <name type="scientific">Anopheles albimanus</name>
    <name type="common">New world malaria mosquito</name>
    <dbReference type="NCBI Taxonomy" id="7167"/>
    <lineage>
        <taxon>Eukaryota</taxon>
        <taxon>Metazoa</taxon>
        <taxon>Ecdysozoa</taxon>
        <taxon>Arthropoda</taxon>
        <taxon>Hexapoda</taxon>
        <taxon>Insecta</taxon>
        <taxon>Pterygota</taxon>
        <taxon>Neoptera</taxon>
        <taxon>Endopterygota</taxon>
        <taxon>Diptera</taxon>
        <taxon>Nematocera</taxon>
        <taxon>Culicoidea</taxon>
        <taxon>Culicidae</taxon>
        <taxon>Anophelinae</taxon>
        <taxon>Anopheles</taxon>
    </lineage>
</organism>
<evidence type="ECO:0000256" key="9">
    <source>
        <dbReference type="ARBA" id="ARBA00023224"/>
    </source>
</evidence>
<keyword evidence="2" id="KW-1003">Cell membrane</keyword>
<evidence type="ECO:0000256" key="2">
    <source>
        <dbReference type="ARBA" id="ARBA00022475"/>
    </source>
</evidence>
<dbReference type="PANTHER" id="PTHR21137:SF35">
    <property type="entry name" value="ODORANT RECEPTOR 19A-RELATED"/>
    <property type="match status" value="1"/>
</dbReference>
<evidence type="ECO:0000256" key="3">
    <source>
        <dbReference type="ARBA" id="ARBA00022606"/>
    </source>
</evidence>
<evidence type="ECO:0000256" key="1">
    <source>
        <dbReference type="ARBA" id="ARBA00004651"/>
    </source>
</evidence>
<dbReference type="VEuPathDB" id="VectorBase:AALB003586"/>
<evidence type="ECO:0000256" key="4">
    <source>
        <dbReference type="ARBA" id="ARBA00022692"/>
    </source>
</evidence>
<reference evidence="10" key="2">
    <citation type="submission" date="2022-08" db="UniProtKB">
        <authorList>
            <consortium name="EnsemblMetazoa"/>
        </authorList>
    </citation>
    <scope>IDENTIFICATION</scope>
    <source>
        <strain evidence="10">STECLA/ALBI9_A</strain>
    </source>
</reference>
<dbReference type="GO" id="GO:0005886">
    <property type="term" value="C:plasma membrane"/>
    <property type="evidence" value="ECO:0007669"/>
    <property type="project" value="UniProtKB-SubCell"/>
</dbReference>
<evidence type="ECO:0000256" key="6">
    <source>
        <dbReference type="ARBA" id="ARBA00022989"/>
    </source>
</evidence>
<dbReference type="AlphaFoldDB" id="A0A182FAQ6"/>
<keyword evidence="8" id="KW-0675">Receptor</keyword>
<evidence type="ECO:0000256" key="5">
    <source>
        <dbReference type="ARBA" id="ARBA00022725"/>
    </source>
</evidence>
<evidence type="ECO:0000313" key="10">
    <source>
        <dbReference type="EnsemblMetazoa" id="AALB003586-PA"/>
    </source>
</evidence>
<dbReference type="InterPro" id="IPR004117">
    <property type="entry name" value="7tm6_olfct_rcpt"/>
</dbReference>
<dbReference type="VEuPathDB" id="VectorBase:AALB20_026521"/>
<keyword evidence="4" id="KW-0812">Transmembrane</keyword>
<reference evidence="10 11" key="1">
    <citation type="journal article" date="2017" name="G3 (Bethesda)">
        <title>The Physical Genome Mapping of Anopheles albimanus Corrected Scaffold Misassemblies and Identified Interarm Rearrangements in Genus Anopheles.</title>
        <authorList>
            <person name="Artemov G.N."/>
            <person name="Peery A.N."/>
            <person name="Jiang X."/>
            <person name="Tu Z."/>
            <person name="Stegniy V.N."/>
            <person name="Sharakhova M.V."/>
            <person name="Sharakhov I.V."/>
        </authorList>
    </citation>
    <scope>NUCLEOTIDE SEQUENCE [LARGE SCALE GENOMIC DNA]</scope>
    <source>
        <strain evidence="10 11">ALBI9_A</strain>
    </source>
</reference>
<keyword evidence="3" id="KW-0716">Sensory transduction</keyword>
<keyword evidence="9" id="KW-0807">Transducer</keyword>
<dbReference type="PANTHER" id="PTHR21137">
    <property type="entry name" value="ODORANT RECEPTOR"/>
    <property type="match status" value="1"/>
</dbReference>
<evidence type="ECO:0000256" key="8">
    <source>
        <dbReference type="ARBA" id="ARBA00023170"/>
    </source>
</evidence>
<accession>A0A182FAQ6</accession>
<evidence type="ECO:0000313" key="11">
    <source>
        <dbReference type="Proteomes" id="UP000069272"/>
    </source>
</evidence>
<evidence type="ECO:0000256" key="7">
    <source>
        <dbReference type="ARBA" id="ARBA00023136"/>
    </source>
</evidence>
<sequence length="337" mass="38748">MVILIQPYLSYKAIFIHKDSPDALTESLSISATSVQVFARAYFYIFQRSMCRSLVENIRQQRVLFGANEYPDVEDVFARSADRMLIFYHLLHGSYLSALSFVLMAIVMPDPKKFGLPLAFHFPFLPLDNPIWWYFTFVHHAVMIFIAVHLLVVIDGTMMISMISVSARIQAMKVLLRRLDENIQCAPWYKTQALEAELDRIIVLHESIKDFARQINRSFTIHFFAIFATICLVICMCLNVIAISPKSSVYPFLGASTSQLFVMCYFGNILLIENDSLSTDIYSVQWYRMTISQQKKIMFMIANAQPDIKVGTVFMLANMTTFVTVVRAAYSYFTILQ</sequence>
<proteinExistence type="predicted"/>
<dbReference type="GO" id="GO:0005549">
    <property type="term" value="F:odorant binding"/>
    <property type="evidence" value="ECO:0007669"/>
    <property type="project" value="InterPro"/>
</dbReference>
<dbReference type="GO" id="GO:0007165">
    <property type="term" value="P:signal transduction"/>
    <property type="evidence" value="ECO:0007669"/>
    <property type="project" value="UniProtKB-KW"/>
</dbReference>
<dbReference type="Proteomes" id="UP000069272">
    <property type="component" value="Chromosome 2R"/>
</dbReference>
<dbReference type="GO" id="GO:0004984">
    <property type="term" value="F:olfactory receptor activity"/>
    <property type="evidence" value="ECO:0007669"/>
    <property type="project" value="InterPro"/>
</dbReference>
<keyword evidence="7" id="KW-0472">Membrane</keyword>
<comment type="subcellular location">
    <subcellularLocation>
        <location evidence="1">Cell membrane</location>
        <topology evidence="1">Multi-pass membrane protein</topology>
    </subcellularLocation>
</comment>
<name>A0A182FAQ6_ANOAL</name>
<keyword evidence="6" id="KW-1133">Transmembrane helix</keyword>
<dbReference type="EnsemblMetazoa" id="AALB003586-RA">
    <property type="protein sequence ID" value="AALB003586-PA"/>
    <property type="gene ID" value="AALB003586"/>
</dbReference>
<keyword evidence="5" id="KW-0552">Olfaction</keyword>
<dbReference type="Pfam" id="PF02949">
    <property type="entry name" value="7tm_6"/>
    <property type="match status" value="1"/>
</dbReference>